<keyword evidence="2" id="KW-1133">Transmembrane helix</keyword>
<evidence type="ECO:0000256" key="2">
    <source>
        <dbReference type="SAM" id="Phobius"/>
    </source>
</evidence>
<organism evidence="3 4">
    <name type="scientific">Actinomyces ruminicola</name>
    <dbReference type="NCBI Taxonomy" id="332524"/>
    <lineage>
        <taxon>Bacteria</taxon>
        <taxon>Bacillati</taxon>
        <taxon>Actinomycetota</taxon>
        <taxon>Actinomycetes</taxon>
        <taxon>Actinomycetales</taxon>
        <taxon>Actinomycetaceae</taxon>
        <taxon>Actinomyces</taxon>
    </lineage>
</organism>
<proteinExistence type="predicted"/>
<keyword evidence="2" id="KW-0472">Membrane</keyword>
<dbReference type="AlphaFoldDB" id="A0A1G9YPL5"/>
<protein>
    <submittedName>
        <fullName evidence="3">Uncharacterized protein</fullName>
    </submittedName>
</protein>
<name>A0A1G9YPL5_9ACTO</name>
<dbReference type="OrthoDB" id="3455227at2"/>
<feature type="transmembrane region" description="Helical" evidence="2">
    <location>
        <begin position="21"/>
        <end position="39"/>
    </location>
</feature>
<feature type="region of interest" description="Disordered" evidence="1">
    <location>
        <begin position="66"/>
        <end position="91"/>
    </location>
</feature>
<evidence type="ECO:0000313" key="4">
    <source>
        <dbReference type="Proteomes" id="UP000199671"/>
    </source>
</evidence>
<dbReference type="EMBL" id="FNHU01000013">
    <property type="protein sequence ID" value="SDN10433.1"/>
    <property type="molecule type" value="Genomic_DNA"/>
</dbReference>
<keyword evidence="2" id="KW-0812">Transmembrane</keyword>
<gene>
    <name evidence="3" type="ORF">SAMN04487766_11371</name>
</gene>
<dbReference type="Proteomes" id="UP000199671">
    <property type="component" value="Unassembled WGS sequence"/>
</dbReference>
<accession>A0A1G9YPL5</accession>
<evidence type="ECO:0000256" key="1">
    <source>
        <dbReference type="SAM" id="MobiDB-lite"/>
    </source>
</evidence>
<reference evidence="3 4" key="1">
    <citation type="submission" date="2016-10" db="EMBL/GenBank/DDBJ databases">
        <authorList>
            <person name="de Groot N.N."/>
        </authorList>
    </citation>
    <scope>NUCLEOTIDE SEQUENCE [LARGE SCALE GENOMIC DNA]</scope>
    <source>
        <strain evidence="3 4">KPR-7B</strain>
    </source>
</reference>
<sequence>MTALRQRIRRASEVGAATAEYAGVIILVAVLILSLYLAMSPGGQRIQEAVEAAICRILGGDCEAGSESAQQTEERDPAAPASCKVSSSKDSANSNVKIGFVKIGESFGFVTQEERYIDENGEENTRYSVIATDGLSLGVEGGVGAKAKAGSSDGGGLNVGASLSGEAGFTVSVGDTWNFDSEEGMQQFIDDYYAYRMQQQQLADPNAGGGYAIYLLLSDGYVDPPRAADKTTVSGKIQGSVAGKFGAGIGGDKQTGLDIGTYGKASVGTQYSRQNDNRPGHEGEFTETIAYSGSLEGGMSGFDGVGGVGGYEGAVSISYKPGPDGKPMTANVTFTQTLSGGAVRTNKAGSAVSASASGSNKQQEVTATTIAVDDSNREIVDAWLSQALYVDPQTGSAVFLIPPNVFDPSSPEPDDAFQQLLYEEGSTTITTYDVDSEGFNVGAEVALGVKVGGGFGMSREDAVPVSSQYFASPSVPGAQRQLKENELCFDD</sequence>
<evidence type="ECO:0000313" key="3">
    <source>
        <dbReference type="EMBL" id="SDN10433.1"/>
    </source>
</evidence>
<dbReference type="RefSeq" id="WP_143008947.1">
    <property type="nucleotide sequence ID" value="NZ_FNHU01000013.1"/>
</dbReference>